<dbReference type="PANTHER" id="PTHR47755:SF1">
    <property type="entry name" value="CELL DIVISION PROTEIN FTSX"/>
    <property type="match status" value="1"/>
</dbReference>
<dbReference type="AlphaFoldDB" id="A0A2H0AZR3"/>
<reference evidence="14 15" key="1">
    <citation type="submission" date="2017-09" db="EMBL/GenBank/DDBJ databases">
        <title>Depth-based differentiation of microbial function through sediment-hosted aquifers and enrichment of novel symbionts in the deep terrestrial subsurface.</title>
        <authorList>
            <person name="Probst A.J."/>
            <person name="Ladd B."/>
            <person name="Jarett J.K."/>
            <person name="Geller-Mcgrath D.E."/>
            <person name="Sieber C.M."/>
            <person name="Emerson J.B."/>
            <person name="Anantharaman K."/>
            <person name="Thomas B.C."/>
            <person name="Malmstrom R."/>
            <person name="Stieglmeier M."/>
            <person name="Klingl A."/>
            <person name="Woyke T."/>
            <person name="Ryan C.M."/>
            <person name="Banfield J.F."/>
        </authorList>
    </citation>
    <scope>NUCLEOTIDE SEQUENCE [LARGE SCALE GENOMIC DNA]</scope>
    <source>
        <strain evidence="14">CG23_combo_of_CG06-09_8_20_14_all_41_73</strain>
    </source>
</reference>
<feature type="domain" description="ABC3 transporter permease C-terminal" evidence="12">
    <location>
        <begin position="154"/>
        <end position="273"/>
    </location>
</feature>
<evidence type="ECO:0000256" key="1">
    <source>
        <dbReference type="ARBA" id="ARBA00004651"/>
    </source>
</evidence>
<keyword evidence="7 11" id="KW-1133">Transmembrane helix</keyword>
<evidence type="ECO:0000313" key="15">
    <source>
        <dbReference type="Proteomes" id="UP000230671"/>
    </source>
</evidence>
<dbReference type="Proteomes" id="UP000230671">
    <property type="component" value="Unassembled WGS sequence"/>
</dbReference>
<evidence type="ECO:0000256" key="5">
    <source>
        <dbReference type="ARBA" id="ARBA00022618"/>
    </source>
</evidence>
<evidence type="ECO:0000256" key="6">
    <source>
        <dbReference type="ARBA" id="ARBA00022692"/>
    </source>
</evidence>
<dbReference type="GO" id="GO:0005886">
    <property type="term" value="C:plasma membrane"/>
    <property type="evidence" value="ECO:0007669"/>
    <property type="project" value="UniProtKB-SubCell"/>
</dbReference>
<keyword evidence="4 10" id="KW-1003">Cell membrane</keyword>
<feature type="transmembrane region" description="Helical" evidence="11">
    <location>
        <begin position="150"/>
        <end position="170"/>
    </location>
</feature>
<keyword evidence="8 10" id="KW-0472">Membrane</keyword>
<gene>
    <name evidence="14" type="ORF">COX11_01705</name>
</gene>
<dbReference type="Pfam" id="PF02687">
    <property type="entry name" value="FtsX"/>
    <property type="match status" value="1"/>
</dbReference>
<evidence type="ECO:0000259" key="12">
    <source>
        <dbReference type="Pfam" id="PF02687"/>
    </source>
</evidence>
<comment type="similarity">
    <text evidence="2 10">Belongs to the ABC-4 integral membrane protein family. FtsX subfamily.</text>
</comment>
<dbReference type="PIRSF" id="PIRSF003097">
    <property type="entry name" value="FtsX"/>
    <property type="match status" value="1"/>
</dbReference>
<evidence type="ECO:0000256" key="9">
    <source>
        <dbReference type="ARBA" id="ARBA00023306"/>
    </source>
</evidence>
<dbReference type="InterPro" id="IPR040690">
    <property type="entry name" value="FtsX_ECD"/>
</dbReference>
<protein>
    <recommendedName>
        <fullName evidence="3 10">Cell division protein FtsX</fullName>
    </recommendedName>
</protein>
<evidence type="ECO:0000256" key="10">
    <source>
        <dbReference type="PIRNR" id="PIRNR003097"/>
    </source>
</evidence>
<feature type="domain" description="FtsX extracellular" evidence="13">
    <location>
        <begin position="32"/>
        <end position="118"/>
    </location>
</feature>
<dbReference type="Pfam" id="PF18075">
    <property type="entry name" value="FtsX_ECD"/>
    <property type="match status" value="1"/>
</dbReference>
<dbReference type="InterPro" id="IPR003838">
    <property type="entry name" value="ABC3_permease_C"/>
</dbReference>
<comment type="subcellular location">
    <subcellularLocation>
        <location evidence="1">Cell membrane</location>
        <topology evidence="1">Multi-pass membrane protein</topology>
    </subcellularLocation>
</comment>
<name>A0A2H0AZR3_9BACT</name>
<sequence length="275" mass="31063">MIIVLTLLIISVFTFLALLVNKTTVSMREKVDLAVYLKDSDSEDQISALSDLISSRPEVKSISYISKEEALSRWRTRYATDQNLQDIINENDNPLPRSLEVKTKNPEEIGQVADFLQSEDYAPLITRLSYQQNKDMIDRLVKITSFVKKIGSGLSVLFLIISILVVYNAIKLTIIARSDELEIMRLVGATDAYVRMPFVLEGVMYGTAAAIISSVAIVISYSILTPVFVRYLDIGYDVEAFMRASLYQVVIIQFLIALLLGIFCSFWATRQHLKK</sequence>
<evidence type="ECO:0000313" key="14">
    <source>
        <dbReference type="EMBL" id="PIP50887.1"/>
    </source>
</evidence>
<keyword evidence="6 11" id="KW-0812">Transmembrane</keyword>
<feature type="transmembrane region" description="Helical" evidence="11">
    <location>
        <begin position="203"/>
        <end position="224"/>
    </location>
</feature>
<organism evidence="14 15">
    <name type="scientific">Candidatus Berkelbacteria bacterium CG23_combo_of_CG06-09_8_20_14_all_41_73</name>
    <dbReference type="NCBI Taxonomy" id="1974519"/>
    <lineage>
        <taxon>Bacteria</taxon>
        <taxon>Candidatus Berkelbacteria</taxon>
    </lineage>
</organism>
<keyword evidence="9 10" id="KW-0131">Cell cycle</keyword>
<dbReference type="PANTHER" id="PTHR47755">
    <property type="entry name" value="CELL DIVISION PROTEIN FTSX"/>
    <property type="match status" value="1"/>
</dbReference>
<evidence type="ECO:0000256" key="7">
    <source>
        <dbReference type="ARBA" id="ARBA00022989"/>
    </source>
</evidence>
<evidence type="ECO:0000256" key="2">
    <source>
        <dbReference type="ARBA" id="ARBA00007379"/>
    </source>
</evidence>
<evidence type="ECO:0000256" key="11">
    <source>
        <dbReference type="SAM" id="Phobius"/>
    </source>
</evidence>
<keyword evidence="5 10" id="KW-0132">Cell division</keyword>
<dbReference type="Gene3D" id="3.30.70.3040">
    <property type="match status" value="1"/>
</dbReference>
<dbReference type="GO" id="GO:0051301">
    <property type="term" value="P:cell division"/>
    <property type="evidence" value="ECO:0007669"/>
    <property type="project" value="UniProtKB-KW"/>
</dbReference>
<proteinExistence type="inferred from homology"/>
<evidence type="ECO:0000256" key="4">
    <source>
        <dbReference type="ARBA" id="ARBA00022475"/>
    </source>
</evidence>
<evidence type="ECO:0000256" key="8">
    <source>
        <dbReference type="ARBA" id="ARBA00023136"/>
    </source>
</evidence>
<comment type="caution">
    <text evidence="14">The sequence shown here is derived from an EMBL/GenBank/DDBJ whole genome shotgun (WGS) entry which is preliminary data.</text>
</comment>
<dbReference type="InterPro" id="IPR004513">
    <property type="entry name" value="FtsX"/>
</dbReference>
<accession>A0A2H0AZR3</accession>
<feature type="transmembrane region" description="Helical" evidence="11">
    <location>
        <begin position="244"/>
        <end position="268"/>
    </location>
</feature>
<evidence type="ECO:0000256" key="3">
    <source>
        <dbReference type="ARBA" id="ARBA00021907"/>
    </source>
</evidence>
<dbReference type="EMBL" id="PCSO01000073">
    <property type="protein sequence ID" value="PIP50887.1"/>
    <property type="molecule type" value="Genomic_DNA"/>
</dbReference>
<evidence type="ECO:0000259" key="13">
    <source>
        <dbReference type="Pfam" id="PF18075"/>
    </source>
</evidence>